<accession>A0A8H2HNP1</accession>
<dbReference type="Proteomes" id="UP000297595">
    <property type="component" value="Unassembled WGS sequence"/>
</dbReference>
<comment type="caution">
    <text evidence="1">The sequence shown here is derived from an EMBL/GenBank/DDBJ whole genome shotgun (WGS) entry which is preliminary data.</text>
</comment>
<gene>
    <name evidence="1" type="ORF">EYR41_009662</name>
</gene>
<evidence type="ECO:0000313" key="1">
    <source>
        <dbReference type="EMBL" id="TGJ65716.1"/>
    </source>
</evidence>
<name>A0A8H2HNP1_ORBOL</name>
<dbReference type="EMBL" id="SOZJ01000006">
    <property type="protein sequence ID" value="TGJ65716.1"/>
    <property type="molecule type" value="Genomic_DNA"/>
</dbReference>
<reference evidence="1 2" key="1">
    <citation type="submission" date="2019-03" db="EMBL/GenBank/DDBJ databases">
        <title>Nematode-trapping fungi genome.</title>
        <authorList>
            <person name="Vidal-Diez De Ulzurrun G."/>
        </authorList>
    </citation>
    <scope>NUCLEOTIDE SEQUENCE [LARGE SCALE GENOMIC DNA]</scope>
    <source>
        <strain evidence="1 2">TWF154</strain>
    </source>
</reference>
<proteinExistence type="predicted"/>
<organism evidence="1 2">
    <name type="scientific">Orbilia oligospora</name>
    <name type="common">Nematode-trapping fungus</name>
    <name type="synonym">Arthrobotrys oligospora</name>
    <dbReference type="NCBI Taxonomy" id="2813651"/>
    <lineage>
        <taxon>Eukaryota</taxon>
        <taxon>Fungi</taxon>
        <taxon>Dikarya</taxon>
        <taxon>Ascomycota</taxon>
        <taxon>Pezizomycotina</taxon>
        <taxon>Orbiliomycetes</taxon>
        <taxon>Orbiliales</taxon>
        <taxon>Orbiliaceae</taxon>
        <taxon>Orbilia</taxon>
    </lineage>
</organism>
<protein>
    <submittedName>
        <fullName evidence="1">Uncharacterized protein</fullName>
    </submittedName>
</protein>
<dbReference type="AlphaFoldDB" id="A0A8H2HNP1"/>
<evidence type="ECO:0000313" key="2">
    <source>
        <dbReference type="Proteomes" id="UP000297595"/>
    </source>
</evidence>
<sequence length="68" mass="7463">MPAAAARTAPKSSSVVEDPIVPSVFEKTHTVETPEDTLDRLHYGTTGFHSLLWPRECIAQAEAPRFKA</sequence>